<dbReference type="InParanoid" id="V4UGR7"/>
<proteinExistence type="predicted"/>
<reference evidence="2 3" key="1">
    <citation type="submission" date="2013-10" db="EMBL/GenBank/DDBJ databases">
        <authorList>
            <consortium name="International Citrus Genome Consortium"/>
            <person name="Jenkins J."/>
            <person name="Schmutz J."/>
            <person name="Prochnik S."/>
            <person name="Rokhsar D."/>
            <person name="Gmitter F."/>
            <person name="Ollitrault P."/>
            <person name="Machado M."/>
            <person name="Talon M."/>
            <person name="Wincker P."/>
            <person name="Jaillon O."/>
            <person name="Morgante M."/>
        </authorList>
    </citation>
    <scope>NUCLEOTIDE SEQUENCE</scope>
    <source>
        <strain evidence="3">cv. Clemenules</strain>
    </source>
</reference>
<evidence type="ECO:0000313" key="3">
    <source>
        <dbReference type="Proteomes" id="UP000030687"/>
    </source>
</evidence>
<protein>
    <submittedName>
        <fullName evidence="2">Uncharacterized protein</fullName>
    </submittedName>
</protein>
<dbReference type="Proteomes" id="UP000030687">
    <property type="component" value="Unassembled WGS sequence"/>
</dbReference>
<feature type="region of interest" description="Disordered" evidence="1">
    <location>
        <begin position="1"/>
        <end position="27"/>
    </location>
</feature>
<evidence type="ECO:0000313" key="2">
    <source>
        <dbReference type="EMBL" id="ESR61496.1"/>
    </source>
</evidence>
<dbReference type="AlphaFoldDB" id="V4UGR7"/>
<name>V4UGR7_CITCL</name>
<organism evidence="2 3">
    <name type="scientific">Citrus clementina</name>
    <name type="common">Clementine</name>
    <name type="synonym">Citrus deliciosa x Citrus sinensis</name>
    <dbReference type="NCBI Taxonomy" id="85681"/>
    <lineage>
        <taxon>Eukaryota</taxon>
        <taxon>Viridiplantae</taxon>
        <taxon>Streptophyta</taxon>
        <taxon>Embryophyta</taxon>
        <taxon>Tracheophyta</taxon>
        <taxon>Spermatophyta</taxon>
        <taxon>Magnoliopsida</taxon>
        <taxon>eudicotyledons</taxon>
        <taxon>Gunneridae</taxon>
        <taxon>Pentapetalae</taxon>
        <taxon>rosids</taxon>
        <taxon>malvids</taxon>
        <taxon>Sapindales</taxon>
        <taxon>Rutaceae</taxon>
        <taxon>Aurantioideae</taxon>
        <taxon>Citrus</taxon>
    </lineage>
</organism>
<feature type="compositionally biased region" description="Polar residues" evidence="1">
    <location>
        <begin position="18"/>
        <end position="27"/>
    </location>
</feature>
<dbReference type="Gramene" id="ESR61496">
    <property type="protein sequence ID" value="ESR61496"/>
    <property type="gene ID" value="CICLE_v10017419mg"/>
</dbReference>
<dbReference type="KEGG" id="cic:CICLE_v10017419mg"/>
<keyword evidence="3" id="KW-1185">Reference proteome</keyword>
<dbReference type="EMBL" id="KI536312">
    <property type="protein sequence ID" value="ESR61496.1"/>
    <property type="molecule type" value="Genomic_DNA"/>
</dbReference>
<sequence length="66" mass="7721">MRNDKAKERNKRGEPKSRTQLPNPESPSLTYLLIFNLIEERRFGKLVLVEKLNFTKFDSLVAITDN</sequence>
<gene>
    <name evidence="2" type="ORF">CICLE_v10017419mg</name>
</gene>
<evidence type="ECO:0000256" key="1">
    <source>
        <dbReference type="SAM" id="MobiDB-lite"/>
    </source>
</evidence>
<feature type="compositionally biased region" description="Basic and acidic residues" evidence="1">
    <location>
        <begin position="1"/>
        <end position="17"/>
    </location>
</feature>
<accession>V4UGR7</accession>